<evidence type="ECO:0000256" key="1">
    <source>
        <dbReference type="ARBA" id="ARBA00011073"/>
    </source>
</evidence>
<evidence type="ECO:0000256" key="2">
    <source>
        <dbReference type="ARBA" id="ARBA00022670"/>
    </source>
</evidence>
<evidence type="ECO:0000256" key="6">
    <source>
        <dbReference type="RuleBase" id="RU003355"/>
    </source>
</evidence>
<sequence length="514" mass="53580">MADTEYEVIANVSPRSVGPQSLFAETEAITTGNVDSFRSSTSDVRDATRALEEAGFTVFSEASSDITLSVGGSAKQFKEFFGAKLTRQKVDVGPERTMSFMGTSDDPAEALMQAPDKFQDLLEGAVVARPPQYFAPSAIPPVAPVDPAAYQYLTVPDGVSVIMRSARVHRLGVTGKDVVVGMIDTGLYKHPFYKERGYRLLATLLGPGASDAASDANGHGTGEAANIFANAPDCRLRMVKAGNDPVGSFNVLLNSTPKPQVCTNSWGYDVDHGGAIPNWLKPLEAAIANAVASGVTVCFSAGNGHKAFPGSHPDVISVGGVHVNLPDVTEFEASSYASSFQSGFYPGRNCPDVCGLTGKRVDIGGGKAPSLLLPVEEGATLDAIAPTTGSTSDGYGLFSGTSAACPQIAGIVALMLEKDSSLTPAQVKEKLVKSARDVKKGTTANGDTAGAGPDLATGAGLADAKWAYLNTMGDVATTFFSAPKDQQMAMVSSGAMPEISKDFVEDLIETLRSR</sequence>
<feature type="active site" description="Charge relay system" evidence="5">
    <location>
        <position position="219"/>
    </location>
</feature>
<evidence type="ECO:0000259" key="7">
    <source>
        <dbReference type="Pfam" id="PF00082"/>
    </source>
</evidence>
<feature type="active site" description="Charge relay system" evidence="5">
    <location>
        <position position="402"/>
    </location>
</feature>
<gene>
    <name evidence="8" type="ORF">AABB29_20535</name>
</gene>
<dbReference type="Proteomes" id="UP001440612">
    <property type="component" value="Chromosome"/>
</dbReference>
<dbReference type="InterPro" id="IPR023828">
    <property type="entry name" value="Peptidase_S8_Ser-AS"/>
</dbReference>
<dbReference type="Pfam" id="PF00082">
    <property type="entry name" value="Peptidase_S8"/>
    <property type="match status" value="1"/>
</dbReference>
<keyword evidence="9" id="KW-1185">Reference proteome</keyword>
<dbReference type="InterPro" id="IPR015500">
    <property type="entry name" value="Peptidase_S8_subtilisin-rel"/>
</dbReference>
<keyword evidence="2 5" id="KW-0645">Protease</keyword>
<dbReference type="EMBL" id="CP150951">
    <property type="protein sequence ID" value="XFO63039.1"/>
    <property type="molecule type" value="Genomic_DNA"/>
</dbReference>
<keyword evidence="4 5" id="KW-0720">Serine protease</keyword>
<evidence type="ECO:0000256" key="4">
    <source>
        <dbReference type="ARBA" id="ARBA00022825"/>
    </source>
</evidence>
<dbReference type="PRINTS" id="PR00723">
    <property type="entry name" value="SUBTILISIN"/>
</dbReference>
<dbReference type="PANTHER" id="PTHR43806:SF11">
    <property type="entry name" value="CEREVISIN-RELATED"/>
    <property type="match status" value="1"/>
</dbReference>
<dbReference type="PROSITE" id="PS51892">
    <property type="entry name" value="SUBTILASE"/>
    <property type="match status" value="1"/>
</dbReference>
<accession>A0ABZ3IDW2</accession>
<dbReference type="RefSeq" id="WP_373636771.1">
    <property type="nucleotide sequence ID" value="NZ_CP150951.2"/>
</dbReference>
<keyword evidence="3 5" id="KW-0378">Hydrolase</keyword>
<dbReference type="PROSITE" id="PS00136">
    <property type="entry name" value="SUBTILASE_ASP"/>
    <property type="match status" value="1"/>
</dbReference>
<dbReference type="PANTHER" id="PTHR43806">
    <property type="entry name" value="PEPTIDASE S8"/>
    <property type="match status" value="1"/>
</dbReference>
<dbReference type="PROSITE" id="PS00138">
    <property type="entry name" value="SUBTILASE_SER"/>
    <property type="match status" value="1"/>
</dbReference>
<dbReference type="InterPro" id="IPR023827">
    <property type="entry name" value="Peptidase_S8_Asp-AS"/>
</dbReference>
<feature type="active site" description="Charge relay system" evidence="5">
    <location>
        <position position="184"/>
    </location>
</feature>
<proteinExistence type="inferred from homology"/>
<feature type="domain" description="Peptidase S8/S53" evidence="7">
    <location>
        <begin position="175"/>
        <end position="444"/>
    </location>
</feature>
<dbReference type="Gene3D" id="3.40.50.200">
    <property type="entry name" value="Peptidase S8/S53 domain"/>
    <property type="match status" value="1"/>
</dbReference>
<dbReference type="InterPro" id="IPR000209">
    <property type="entry name" value="Peptidase_S8/S53_dom"/>
</dbReference>
<dbReference type="InterPro" id="IPR036852">
    <property type="entry name" value="Peptidase_S8/S53_dom_sf"/>
</dbReference>
<organism evidence="8 9">
    <name type="scientific">Yoonia phaeophyticola</name>
    <dbReference type="NCBI Taxonomy" id="3137369"/>
    <lineage>
        <taxon>Bacteria</taxon>
        <taxon>Pseudomonadati</taxon>
        <taxon>Pseudomonadota</taxon>
        <taxon>Alphaproteobacteria</taxon>
        <taxon>Rhodobacterales</taxon>
        <taxon>Paracoccaceae</taxon>
        <taxon>Yoonia</taxon>
    </lineage>
</organism>
<reference evidence="9" key="1">
    <citation type="submission" date="2024-04" db="EMBL/GenBank/DDBJ databases">
        <title>Phylogenomic analyses of a clade within the roseobacter group suggest taxonomic reassignments of species of the genera Aestuariivita, Citreicella, Loktanella, Nautella, Pelagibaca, Ruegeria, Thalassobius, Thiobacimonas and Tropicibacter, and the proposal o.</title>
        <authorList>
            <person name="Jeon C.O."/>
        </authorList>
    </citation>
    <scope>NUCLEOTIDE SEQUENCE [LARGE SCALE GENOMIC DNA]</scope>
    <source>
        <strain evidence="9">BS5-3</strain>
    </source>
</reference>
<dbReference type="SUPFAM" id="SSF52743">
    <property type="entry name" value="Subtilisin-like"/>
    <property type="match status" value="1"/>
</dbReference>
<comment type="similarity">
    <text evidence="1 5 6">Belongs to the peptidase S8 family.</text>
</comment>
<dbReference type="InterPro" id="IPR050131">
    <property type="entry name" value="Peptidase_S8_subtilisin-like"/>
</dbReference>
<evidence type="ECO:0000256" key="3">
    <source>
        <dbReference type="ARBA" id="ARBA00022801"/>
    </source>
</evidence>
<name>A0ABZ3IDW2_9RHOB</name>
<evidence type="ECO:0000313" key="9">
    <source>
        <dbReference type="Proteomes" id="UP001440612"/>
    </source>
</evidence>
<protein>
    <submittedName>
        <fullName evidence="8">S8 family serine peptidase</fullName>
    </submittedName>
</protein>
<evidence type="ECO:0000256" key="5">
    <source>
        <dbReference type="PROSITE-ProRule" id="PRU01240"/>
    </source>
</evidence>
<evidence type="ECO:0000313" key="8">
    <source>
        <dbReference type="EMBL" id="XFO63039.1"/>
    </source>
</evidence>